<feature type="chain" id="PRO_5037543621" evidence="2">
    <location>
        <begin position="22"/>
        <end position="1077"/>
    </location>
</feature>
<dbReference type="InterPro" id="IPR027039">
    <property type="entry name" value="Crtac1"/>
</dbReference>
<protein>
    <submittedName>
        <fullName evidence="4">VCBS repeat-containing protein</fullName>
    </submittedName>
</protein>
<dbReference type="InterPro" id="IPR011519">
    <property type="entry name" value="UnbV_ASPIC"/>
</dbReference>
<evidence type="ECO:0000313" key="5">
    <source>
        <dbReference type="Proteomes" id="UP000617628"/>
    </source>
</evidence>
<accession>A0A934RXM1</accession>
<dbReference type="PANTHER" id="PTHR16026:SF0">
    <property type="entry name" value="CARTILAGE ACIDIC PROTEIN 1"/>
    <property type="match status" value="1"/>
</dbReference>
<evidence type="ECO:0000256" key="2">
    <source>
        <dbReference type="SAM" id="SignalP"/>
    </source>
</evidence>
<dbReference type="PANTHER" id="PTHR16026">
    <property type="entry name" value="CARTILAGE ACIDIC PROTEIN 1"/>
    <property type="match status" value="1"/>
</dbReference>
<reference evidence="4" key="1">
    <citation type="submission" date="2021-01" db="EMBL/GenBank/DDBJ databases">
        <title>Modified the classification status of verrucomicrobia.</title>
        <authorList>
            <person name="Feng X."/>
        </authorList>
    </citation>
    <scope>NUCLEOTIDE SEQUENCE</scope>
    <source>
        <strain evidence="4">KCTC 13126</strain>
    </source>
</reference>
<organism evidence="4 5">
    <name type="scientific">Pelagicoccus mobilis</name>
    <dbReference type="NCBI Taxonomy" id="415221"/>
    <lineage>
        <taxon>Bacteria</taxon>
        <taxon>Pseudomonadati</taxon>
        <taxon>Verrucomicrobiota</taxon>
        <taxon>Opitutia</taxon>
        <taxon>Puniceicoccales</taxon>
        <taxon>Pelagicoccaceae</taxon>
        <taxon>Pelagicoccus</taxon>
    </lineage>
</organism>
<dbReference type="Pfam" id="PF07593">
    <property type="entry name" value="UnbV_ASPIC"/>
    <property type="match status" value="1"/>
</dbReference>
<dbReference type="InterPro" id="IPR028994">
    <property type="entry name" value="Integrin_alpha_N"/>
</dbReference>
<feature type="signal peptide" evidence="2">
    <location>
        <begin position="1"/>
        <end position="21"/>
    </location>
</feature>
<dbReference type="AlphaFoldDB" id="A0A934RXM1"/>
<dbReference type="EMBL" id="JAENIL010000011">
    <property type="protein sequence ID" value="MBK1876691.1"/>
    <property type="molecule type" value="Genomic_DNA"/>
</dbReference>
<comment type="caution">
    <text evidence="4">The sequence shown here is derived from an EMBL/GenBank/DDBJ whole genome shotgun (WGS) entry which is preliminary data.</text>
</comment>
<dbReference type="Proteomes" id="UP000617628">
    <property type="component" value="Unassembled WGS sequence"/>
</dbReference>
<evidence type="ECO:0000256" key="1">
    <source>
        <dbReference type="ARBA" id="ARBA00022729"/>
    </source>
</evidence>
<dbReference type="Gene3D" id="2.130.10.130">
    <property type="entry name" value="Integrin alpha, N-terminal"/>
    <property type="match status" value="2"/>
</dbReference>
<feature type="domain" description="ASPIC/UnbV" evidence="3">
    <location>
        <begin position="503"/>
        <end position="569"/>
    </location>
</feature>
<dbReference type="RefSeq" id="WP_200354908.1">
    <property type="nucleotide sequence ID" value="NZ_JAENIL010000011.1"/>
</dbReference>
<keyword evidence="5" id="KW-1185">Reference proteome</keyword>
<dbReference type="Pfam" id="PF13517">
    <property type="entry name" value="FG-GAP_3"/>
    <property type="match status" value="2"/>
</dbReference>
<proteinExistence type="predicted"/>
<sequence length="1077" mass="117564">MAFRCFVFGFLLACVPAASFAEAVRLSPVEPLREGATLFDKIDSKESGIVFESRFENPQLWGRLWRQYFIGSIGSGIALGDVNGDGLPDIFFVGKDSPNALYLNRGDFRFEEASDSSGIALPKGIGAGVAMVDIESDGDLDIYVCYVGSPNQLFVNDGEGRFEEQAANLGLAIETGSNAPSFCDYDRDGDLDLYLQCNYLEDSENPAGMPDFLFENRGGRFVDVTEEAGIHGLGQGHAAIWWDFDEDGWQDLYVANDFTPDDRLYRNSQDGTFTDVLKESFPFAPYSAMGADLGDLNNDGHVDFVVAEMKPRDRTYYLKTVGPLSSKLFSIDKNGVSQYMQNAIVANVGPGSFADVGHLTGMEATDWTWAPRLLDLDCDGWLDAFFTNGMARAFHDADLGVKVANATSRRMQVALYARSAALEERNLAFRNLGGFQFEEVGKAWGLDLLGVSFAAGAADLDQDGDLDLVVGNWKGEPSVYRNLSDKGQRLVVQLSGTESNRFGLGARVTAKAGEEVQVRELTSMRGYMATDEPAVFFSFSEARMVDELRIEWPSGVVQVLEGLECGHRYSIEERKSGTGRSEGARWFLPSKIALDRTAFVQERKKEVDRDQALLPFSEDREGAPLLVRDWNGDGWLDLMLGGPSGQELRLFRNVEGERLDRMDTSSFDETSESEVVGLMLAGESVLVTSGGIEQERGSSDLQDRLYRHADGFSFRQVDDSLLSKIALGTGDSVWWDYDRDGVDELLQAGGPIARSYPLAELNRVLVEGEQGFEVEWSGFAQAFSQAGKIADLEVVGGEKGAGEMLVAASQFGPVHLWSVAAGGAVAVAGGLPEEARRSGYWSCAKSGDVNGDGRDDLILGNLGLNTRWGAKEGEVSELYFSKDPLASPRLFLEATREGESSYPTETRTLHQMYLPVEMGKTGSYEEFGRLTMEEAFGPEVMGGLEKAVLEETRSLLLLQNEKGGFETTALPHEAQAGRMLDAAFADVDSDGDLDAVVVLEPLSPQPWVALAPDKGHLLLLENGGAGDFRAVLPWESGLNVKTGSPKRVDFVDLDRDGKKELLVSVSDGPVLLFDLEG</sequence>
<evidence type="ECO:0000259" key="3">
    <source>
        <dbReference type="Pfam" id="PF07593"/>
    </source>
</evidence>
<gene>
    <name evidence="4" type="ORF">JIN87_07415</name>
</gene>
<keyword evidence="1 2" id="KW-0732">Signal</keyword>
<dbReference type="InterPro" id="IPR013517">
    <property type="entry name" value="FG-GAP"/>
</dbReference>
<evidence type="ECO:0000313" key="4">
    <source>
        <dbReference type="EMBL" id="MBK1876691.1"/>
    </source>
</evidence>
<dbReference type="SUPFAM" id="SSF69318">
    <property type="entry name" value="Integrin alpha N-terminal domain"/>
    <property type="match status" value="2"/>
</dbReference>
<name>A0A934RXM1_9BACT</name>